<feature type="transmembrane region" description="Helical" evidence="2">
    <location>
        <begin position="28"/>
        <end position="49"/>
    </location>
</feature>
<dbReference type="GO" id="GO:0140107">
    <property type="term" value="F:high-affinity potassium ion transmembrane transporter activity"/>
    <property type="evidence" value="ECO:0007669"/>
    <property type="project" value="TreeGrafter"/>
</dbReference>
<dbReference type="GO" id="GO:1990573">
    <property type="term" value="P:potassium ion import across plasma membrane"/>
    <property type="evidence" value="ECO:0007669"/>
    <property type="project" value="TreeGrafter"/>
</dbReference>
<evidence type="ECO:0000313" key="3">
    <source>
        <dbReference type="EMBL" id="RYP05987.1"/>
    </source>
</evidence>
<evidence type="ECO:0000256" key="1">
    <source>
        <dbReference type="SAM" id="MobiDB-lite"/>
    </source>
</evidence>
<keyword evidence="2" id="KW-0812">Transmembrane</keyword>
<dbReference type="GO" id="GO:0005886">
    <property type="term" value="C:plasma membrane"/>
    <property type="evidence" value="ECO:0007669"/>
    <property type="project" value="TreeGrafter"/>
</dbReference>
<dbReference type="STRING" id="155417.A0A4Q4TJW9"/>
<comment type="caution">
    <text evidence="3">The sequence shown here is derived from an EMBL/GenBank/DDBJ whole genome shotgun (WGS) entry which is preliminary data.</text>
</comment>
<name>A0A4Q4TJW9_9PEZI</name>
<feature type="transmembrane region" description="Helical" evidence="2">
    <location>
        <begin position="69"/>
        <end position="89"/>
    </location>
</feature>
<keyword evidence="2" id="KW-1133">Transmembrane helix</keyword>
<gene>
    <name evidence="3" type="ORF">DL764_003447</name>
</gene>
<organism evidence="3 4">
    <name type="scientific">Monosporascus ibericus</name>
    <dbReference type="NCBI Taxonomy" id="155417"/>
    <lineage>
        <taxon>Eukaryota</taxon>
        <taxon>Fungi</taxon>
        <taxon>Dikarya</taxon>
        <taxon>Ascomycota</taxon>
        <taxon>Pezizomycotina</taxon>
        <taxon>Sordariomycetes</taxon>
        <taxon>Xylariomycetidae</taxon>
        <taxon>Xylariales</taxon>
        <taxon>Xylariales incertae sedis</taxon>
        <taxon>Monosporascus</taxon>
    </lineage>
</organism>
<dbReference type="PANTHER" id="PTHR31064:SF37">
    <property type="entry name" value="TRANSPORTER, PUTATIVE (EUROFUNG)-RELATED"/>
    <property type="match status" value="1"/>
</dbReference>
<keyword evidence="4" id="KW-1185">Reference proteome</keyword>
<dbReference type="InterPro" id="IPR051143">
    <property type="entry name" value="TrkH_K-transport"/>
</dbReference>
<evidence type="ECO:0000313" key="4">
    <source>
        <dbReference type="Proteomes" id="UP000293360"/>
    </source>
</evidence>
<dbReference type="OrthoDB" id="9999863at2759"/>
<keyword evidence="2" id="KW-0472">Membrane</keyword>
<protein>
    <submittedName>
        <fullName evidence="3">Uncharacterized protein</fullName>
    </submittedName>
</protein>
<proteinExistence type="predicted"/>
<dbReference type="AlphaFoldDB" id="A0A4Q4TJW9"/>
<dbReference type="Proteomes" id="UP000293360">
    <property type="component" value="Unassembled WGS sequence"/>
</dbReference>
<dbReference type="GO" id="GO:0030007">
    <property type="term" value="P:intracellular potassium ion homeostasis"/>
    <property type="evidence" value="ECO:0007669"/>
    <property type="project" value="TreeGrafter"/>
</dbReference>
<feature type="region of interest" description="Disordered" evidence="1">
    <location>
        <begin position="138"/>
        <end position="162"/>
    </location>
</feature>
<sequence length="162" mass="18080">MPRRRVLLSRDVRFASVLEKTSPFLPPLNLVTIHYPCFIFVSLAASLVFWGSSNPSFGIPQMTTWQQVILWLLIIIGSSVWVSIWTILVRKHAFERRFQEIDSPNCNGDKASATSPSGTNDSAALTRTNHVVFAEESREKAASTSVPSKDAAIQRQVQGTNY</sequence>
<dbReference type="PANTHER" id="PTHR31064">
    <property type="entry name" value="POTASSIUM TRANSPORT PROTEIN DDB_G0292412-RELATED"/>
    <property type="match status" value="1"/>
</dbReference>
<dbReference type="EMBL" id="QJNU01000146">
    <property type="protein sequence ID" value="RYP05987.1"/>
    <property type="molecule type" value="Genomic_DNA"/>
</dbReference>
<accession>A0A4Q4TJW9</accession>
<evidence type="ECO:0000256" key="2">
    <source>
        <dbReference type="SAM" id="Phobius"/>
    </source>
</evidence>
<reference evidence="3 4" key="1">
    <citation type="submission" date="2018-06" db="EMBL/GenBank/DDBJ databases">
        <title>Complete Genomes of Monosporascus.</title>
        <authorList>
            <person name="Robinson A.J."/>
            <person name="Natvig D.O."/>
        </authorList>
    </citation>
    <scope>NUCLEOTIDE SEQUENCE [LARGE SCALE GENOMIC DNA]</scope>
    <source>
        <strain evidence="3 4">CBS 110550</strain>
    </source>
</reference>